<dbReference type="GO" id="GO:0004497">
    <property type="term" value="F:monooxygenase activity"/>
    <property type="evidence" value="ECO:0007669"/>
    <property type="project" value="UniProtKB-KW"/>
</dbReference>
<dbReference type="InterPro" id="IPR050744">
    <property type="entry name" value="AI-2_Isomerase_LsrG"/>
</dbReference>
<keyword evidence="3" id="KW-0503">Monooxygenase</keyword>
<dbReference type="AlphaFoldDB" id="A0A0F5LRI7"/>
<dbReference type="STRING" id="1121477.SAMN02745223_01640"/>
<proteinExistence type="predicted"/>
<dbReference type="PROSITE" id="PS51725">
    <property type="entry name" value="ABM"/>
    <property type="match status" value="1"/>
</dbReference>
<dbReference type="RefSeq" id="WP_046134969.1">
    <property type="nucleotide sequence ID" value="NZ_FQVC01000004.1"/>
</dbReference>
<organism evidence="2 4">
    <name type="scientific">Devosia limi DSM 17137</name>
    <dbReference type="NCBI Taxonomy" id="1121477"/>
    <lineage>
        <taxon>Bacteria</taxon>
        <taxon>Pseudomonadati</taxon>
        <taxon>Pseudomonadota</taxon>
        <taxon>Alphaproteobacteria</taxon>
        <taxon>Hyphomicrobiales</taxon>
        <taxon>Devosiaceae</taxon>
        <taxon>Devosia</taxon>
    </lineage>
</organism>
<dbReference type="Pfam" id="PF03992">
    <property type="entry name" value="ABM"/>
    <property type="match status" value="1"/>
</dbReference>
<dbReference type="EMBL" id="LAJF01000062">
    <property type="protein sequence ID" value="KKB84958.1"/>
    <property type="molecule type" value="Genomic_DNA"/>
</dbReference>
<evidence type="ECO:0000259" key="1">
    <source>
        <dbReference type="PROSITE" id="PS51725"/>
    </source>
</evidence>
<gene>
    <name evidence="3" type="ORF">SAMN02745223_01640</name>
    <name evidence="2" type="ORF">VW29_09105</name>
</gene>
<keyword evidence="4" id="KW-1185">Reference proteome</keyword>
<sequence length="98" mass="11145">MIYVVSTVRIHPGTLEPFVEAAYPAIETTRREPGCILYDLHASVTDPYRLVFTSQWESREAFNTHLESPHMLALCETNKPLVLGAKVEIIHPERVEVL</sequence>
<accession>A0A0F5LRI7</accession>
<dbReference type="OrthoDB" id="287932at2"/>
<dbReference type="EMBL" id="FQVC01000004">
    <property type="protein sequence ID" value="SHF03802.1"/>
    <property type="molecule type" value="Genomic_DNA"/>
</dbReference>
<dbReference type="Proteomes" id="UP000033608">
    <property type="component" value="Unassembled WGS sequence"/>
</dbReference>
<dbReference type="Gene3D" id="3.30.70.100">
    <property type="match status" value="1"/>
</dbReference>
<dbReference type="InterPro" id="IPR007138">
    <property type="entry name" value="ABM_dom"/>
</dbReference>
<evidence type="ECO:0000313" key="4">
    <source>
        <dbReference type="Proteomes" id="UP000033608"/>
    </source>
</evidence>
<dbReference type="PANTHER" id="PTHR33336">
    <property type="entry name" value="QUINOL MONOOXYGENASE YGIN-RELATED"/>
    <property type="match status" value="1"/>
</dbReference>
<reference evidence="3 5" key="2">
    <citation type="submission" date="2016-11" db="EMBL/GenBank/DDBJ databases">
        <authorList>
            <person name="Jaros S."/>
            <person name="Januszkiewicz K."/>
            <person name="Wedrychowicz H."/>
        </authorList>
    </citation>
    <scope>NUCLEOTIDE SEQUENCE [LARGE SCALE GENOMIC DNA]</scope>
    <source>
        <strain evidence="3 5">DSM 17137</strain>
    </source>
</reference>
<name>A0A0F5LRI7_9HYPH</name>
<evidence type="ECO:0000313" key="5">
    <source>
        <dbReference type="Proteomes" id="UP000184533"/>
    </source>
</evidence>
<evidence type="ECO:0000313" key="2">
    <source>
        <dbReference type="EMBL" id="KKB84958.1"/>
    </source>
</evidence>
<keyword evidence="3" id="KW-0560">Oxidoreductase</keyword>
<dbReference type="SUPFAM" id="SSF54909">
    <property type="entry name" value="Dimeric alpha+beta barrel"/>
    <property type="match status" value="1"/>
</dbReference>
<reference evidence="2 4" key="1">
    <citation type="submission" date="2015-03" db="EMBL/GenBank/DDBJ databases">
        <authorList>
            <person name="Hassan Y.I."/>
            <person name="Lepp D."/>
            <person name="Zhou T."/>
        </authorList>
    </citation>
    <scope>NUCLEOTIDE SEQUENCE [LARGE SCALE GENOMIC DNA]</scope>
    <source>
        <strain evidence="2 4">DSM 17137</strain>
    </source>
</reference>
<protein>
    <submittedName>
        <fullName evidence="3">Quinol monooxygenase YgiN</fullName>
    </submittedName>
</protein>
<feature type="domain" description="ABM" evidence="1">
    <location>
        <begin position="2"/>
        <end position="90"/>
    </location>
</feature>
<evidence type="ECO:0000313" key="3">
    <source>
        <dbReference type="EMBL" id="SHF03802.1"/>
    </source>
</evidence>
<dbReference type="Proteomes" id="UP000184533">
    <property type="component" value="Unassembled WGS sequence"/>
</dbReference>
<dbReference type="InterPro" id="IPR011008">
    <property type="entry name" value="Dimeric_a/b-barrel"/>
</dbReference>
<dbReference type="PANTHER" id="PTHR33336:SF15">
    <property type="entry name" value="ABM DOMAIN-CONTAINING PROTEIN"/>
    <property type="match status" value="1"/>
</dbReference>
<dbReference type="PATRIC" id="fig|1121477.3.peg.2921"/>